<evidence type="ECO:0000313" key="2">
    <source>
        <dbReference type="EnsemblPlants" id="PGSC0003DMT400084917"/>
    </source>
</evidence>
<feature type="compositionally biased region" description="Acidic residues" evidence="1">
    <location>
        <begin position="206"/>
        <end position="223"/>
    </location>
</feature>
<sequence>MQILRSCRFNLRSPSTDHRSDHDPCYGLWFTTATPPQTSSENWLSPDSRIDPRSVDQTTVCGLCPWIETSLTQPLTQNTVDQYKPSFDPRSVGLTVEAREEKKVKNPSSRMQQGSISSIPEIDRFLRGIRHQVQVLSTQITLRLVPDLQFSNISGDTFWRDVSEDIGPSDRLSDVDMILSREDIPIDVVDMPSDAQFSEDTTMGASEDDDFDDTDWDWMDADD</sequence>
<accession>M1D8C6</accession>
<proteinExistence type="predicted"/>
<reference evidence="2" key="2">
    <citation type="submission" date="2015-06" db="UniProtKB">
        <authorList>
            <consortium name="EnsemblPlants"/>
        </authorList>
    </citation>
    <scope>IDENTIFICATION</scope>
    <source>
        <strain evidence="2">DM1-3 516 R44</strain>
    </source>
</reference>
<dbReference type="InParanoid" id="M1D8C6"/>
<keyword evidence="3" id="KW-1185">Reference proteome</keyword>
<dbReference type="HOGENOM" id="CLU_1241954_0_0_1"/>
<dbReference type="PaxDb" id="4113-PGSC0003DMT400084917"/>
<organism evidence="2 3">
    <name type="scientific">Solanum tuberosum</name>
    <name type="common">Potato</name>
    <dbReference type="NCBI Taxonomy" id="4113"/>
    <lineage>
        <taxon>Eukaryota</taxon>
        <taxon>Viridiplantae</taxon>
        <taxon>Streptophyta</taxon>
        <taxon>Embryophyta</taxon>
        <taxon>Tracheophyta</taxon>
        <taxon>Spermatophyta</taxon>
        <taxon>Magnoliopsida</taxon>
        <taxon>eudicotyledons</taxon>
        <taxon>Gunneridae</taxon>
        <taxon>Pentapetalae</taxon>
        <taxon>asterids</taxon>
        <taxon>lamiids</taxon>
        <taxon>Solanales</taxon>
        <taxon>Solanaceae</taxon>
        <taxon>Solanoideae</taxon>
        <taxon>Solaneae</taxon>
        <taxon>Solanum</taxon>
    </lineage>
</organism>
<name>M1D8C6_SOLTU</name>
<evidence type="ECO:0000256" key="1">
    <source>
        <dbReference type="SAM" id="MobiDB-lite"/>
    </source>
</evidence>
<evidence type="ECO:0000313" key="3">
    <source>
        <dbReference type="Proteomes" id="UP000011115"/>
    </source>
</evidence>
<feature type="compositionally biased region" description="Polar residues" evidence="1">
    <location>
        <begin position="195"/>
        <end position="204"/>
    </location>
</feature>
<dbReference type="Gramene" id="PGSC0003DMT400084917">
    <property type="protein sequence ID" value="PGSC0003DMT400084917"/>
    <property type="gene ID" value="PGSC0003DMG400034488"/>
</dbReference>
<reference evidence="3" key="1">
    <citation type="journal article" date="2011" name="Nature">
        <title>Genome sequence and analysis of the tuber crop potato.</title>
        <authorList>
            <consortium name="The Potato Genome Sequencing Consortium"/>
        </authorList>
    </citation>
    <scope>NUCLEOTIDE SEQUENCE [LARGE SCALE GENOMIC DNA]</scope>
    <source>
        <strain evidence="3">cv. DM1-3 516 R44</strain>
    </source>
</reference>
<dbReference type="Proteomes" id="UP000011115">
    <property type="component" value="Unassembled WGS sequence"/>
</dbReference>
<protein>
    <submittedName>
        <fullName evidence="2">Uncharacterized protein</fullName>
    </submittedName>
</protein>
<dbReference type="EnsemblPlants" id="PGSC0003DMT400084917">
    <property type="protein sequence ID" value="PGSC0003DMT400084917"/>
    <property type="gene ID" value="PGSC0003DMG400034488"/>
</dbReference>
<dbReference type="AlphaFoldDB" id="M1D8C6"/>
<feature type="region of interest" description="Disordered" evidence="1">
    <location>
        <begin position="190"/>
        <end position="223"/>
    </location>
</feature>